<dbReference type="Proteomes" id="UP000570595">
    <property type="component" value="Unassembled WGS sequence"/>
</dbReference>
<feature type="domain" description="Kinesin motor" evidence="3">
    <location>
        <begin position="367"/>
        <end position="737"/>
    </location>
</feature>
<keyword evidence="1" id="KW-0067">ATP-binding</keyword>
<dbReference type="InterPro" id="IPR027640">
    <property type="entry name" value="Kinesin-like_fam"/>
</dbReference>
<evidence type="ECO:0000313" key="5">
    <source>
        <dbReference type="Proteomes" id="UP000570595"/>
    </source>
</evidence>
<dbReference type="GO" id="GO:0007052">
    <property type="term" value="P:mitotic spindle organization"/>
    <property type="evidence" value="ECO:0007669"/>
    <property type="project" value="TreeGrafter"/>
</dbReference>
<dbReference type="InterPro" id="IPR027417">
    <property type="entry name" value="P-loop_NTPase"/>
</dbReference>
<keyword evidence="1" id="KW-0505">Motor protein</keyword>
<dbReference type="Pfam" id="PF00225">
    <property type="entry name" value="Kinesin"/>
    <property type="match status" value="1"/>
</dbReference>
<keyword evidence="1" id="KW-0547">Nucleotide-binding</keyword>
<feature type="region of interest" description="Disordered" evidence="2">
    <location>
        <begin position="222"/>
        <end position="244"/>
    </location>
</feature>
<dbReference type="InterPro" id="IPR019332">
    <property type="entry name" value="OSCP1"/>
</dbReference>
<dbReference type="GO" id="GO:0003777">
    <property type="term" value="F:microtubule motor activity"/>
    <property type="evidence" value="ECO:0007669"/>
    <property type="project" value="InterPro"/>
</dbReference>
<dbReference type="CDD" id="cd00106">
    <property type="entry name" value="KISc"/>
    <property type="match status" value="1"/>
</dbReference>
<reference evidence="4 5" key="1">
    <citation type="submission" date="2020-04" db="EMBL/GenBank/DDBJ databases">
        <title>Perkinsus olseni comparative genomics.</title>
        <authorList>
            <person name="Bogema D.R."/>
        </authorList>
    </citation>
    <scope>NUCLEOTIDE SEQUENCE [LARGE SCALE GENOMIC DNA]</scope>
    <source>
        <strain evidence="4">ATCC PRA-179</strain>
    </source>
</reference>
<feature type="compositionally biased region" description="Low complexity" evidence="2">
    <location>
        <begin position="829"/>
        <end position="845"/>
    </location>
</feature>
<dbReference type="AlphaFoldDB" id="A0A7J6LLI7"/>
<comment type="caution">
    <text evidence="4">The sequence shown here is derived from an EMBL/GenBank/DDBJ whole genome shotgun (WGS) entry which is preliminary data.</text>
</comment>
<protein>
    <submittedName>
        <fullName evidence="4">Kinesin member</fullName>
    </submittedName>
</protein>
<dbReference type="GO" id="GO:0008017">
    <property type="term" value="F:microtubule binding"/>
    <property type="evidence" value="ECO:0007669"/>
    <property type="project" value="InterPro"/>
</dbReference>
<dbReference type="GO" id="GO:0005524">
    <property type="term" value="F:ATP binding"/>
    <property type="evidence" value="ECO:0007669"/>
    <property type="project" value="UniProtKB-UniRule"/>
</dbReference>
<evidence type="ECO:0000256" key="2">
    <source>
        <dbReference type="SAM" id="MobiDB-lite"/>
    </source>
</evidence>
<comment type="similarity">
    <text evidence="1">Belongs to the TRAFAC class myosin-kinesin ATPase superfamily. Kinesin family.</text>
</comment>
<dbReference type="SMART" id="SM00129">
    <property type="entry name" value="KISc"/>
    <property type="match status" value="1"/>
</dbReference>
<dbReference type="PANTHER" id="PTHR47969">
    <property type="entry name" value="CHROMOSOME-ASSOCIATED KINESIN KIF4A-RELATED"/>
    <property type="match status" value="1"/>
</dbReference>
<feature type="region of interest" description="Disordered" evidence="2">
    <location>
        <begin position="829"/>
        <end position="863"/>
    </location>
</feature>
<dbReference type="GO" id="GO:0051231">
    <property type="term" value="P:spindle elongation"/>
    <property type="evidence" value="ECO:0007669"/>
    <property type="project" value="TreeGrafter"/>
</dbReference>
<feature type="binding site" evidence="1">
    <location>
        <begin position="464"/>
        <end position="471"/>
    </location>
    <ligand>
        <name>ATP</name>
        <dbReference type="ChEBI" id="CHEBI:30616"/>
    </ligand>
</feature>
<dbReference type="InterPro" id="IPR036961">
    <property type="entry name" value="Kinesin_motor_dom_sf"/>
</dbReference>
<name>A0A7J6LLI7_PEROL</name>
<gene>
    <name evidence="4" type="primary">KIF12_2</name>
    <name evidence="4" type="ORF">FOZ61_004232</name>
</gene>
<organism evidence="4 5">
    <name type="scientific">Perkinsus olseni</name>
    <name type="common">Perkinsus atlanticus</name>
    <dbReference type="NCBI Taxonomy" id="32597"/>
    <lineage>
        <taxon>Eukaryota</taxon>
        <taxon>Sar</taxon>
        <taxon>Alveolata</taxon>
        <taxon>Perkinsozoa</taxon>
        <taxon>Perkinsea</taxon>
        <taxon>Perkinsida</taxon>
        <taxon>Perkinsidae</taxon>
        <taxon>Perkinsus</taxon>
    </lineage>
</organism>
<dbReference type="InterPro" id="IPR001752">
    <property type="entry name" value="Kinesin_motor_dom"/>
</dbReference>
<accession>A0A7J6LLI7</accession>
<dbReference type="PRINTS" id="PR00380">
    <property type="entry name" value="KINESINHEAVY"/>
</dbReference>
<feature type="compositionally biased region" description="Basic and acidic residues" evidence="2">
    <location>
        <begin position="222"/>
        <end position="238"/>
    </location>
</feature>
<evidence type="ECO:0000313" key="4">
    <source>
        <dbReference type="EMBL" id="KAF4660134.1"/>
    </source>
</evidence>
<proteinExistence type="inferred from homology"/>
<dbReference type="EMBL" id="JABAHT010000242">
    <property type="protein sequence ID" value="KAF4660134.1"/>
    <property type="molecule type" value="Genomic_DNA"/>
</dbReference>
<dbReference type="OrthoDB" id="3176171at2759"/>
<dbReference type="GO" id="GO:0007018">
    <property type="term" value="P:microtubule-based movement"/>
    <property type="evidence" value="ECO:0007669"/>
    <property type="project" value="InterPro"/>
</dbReference>
<evidence type="ECO:0000256" key="1">
    <source>
        <dbReference type="PROSITE-ProRule" id="PRU00283"/>
    </source>
</evidence>
<feature type="region of interest" description="Disordered" evidence="2">
    <location>
        <begin position="997"/>
        <end position="1023"/>
    </location>
</feature>
<dbReference type="GO" id="GO:0005875">
    <property type="term" value="C:microtubule associated complex"/>
    <property type="evidence" value="ECO:0007669"/>
    <property type="project" value="TreeGrafter"/>
</dbReference>
<evidence type="ECO:0000259" key="3">
    <source>
        <dbReference type="PROSITE" id="PS50067"/>
    </source>
</evidence>
<sequence length="1088" mass="118923">MMKAISQVELEVTSRSSVFESSRYILNQRLVAQSIPSAKKRKVLSDVIRAMFEKSFMKEMLVPQEMYSMRSLRQLFERLVHSSIMRLNALSMDKLFDLVSMGLKLQTVRCGRSEEMVMVTMNHIDGMIQLVKDDEEAKISTFLQEGLQGSDASLRVDSTGVLPFGFARPGTMKEYQGNNVVREEVLDISGRIDWRGPQGVERVQWGVDREWFQLGTNMYSTAKDDSASEMERQEKEGAVQEPARTLAPEVASRVAKAELSVLANLIAAPSEQREEQKFTLRLFEDTEICGPAEEVESSDEEIQEETETISASAATRSYRETLKGLEDDLDKALGVNNEPHAEDDDLLDLFDSVLSSEVDVCMPGVVAVRTCVRVRPLLLAEVDAGCEPCVDVVSVGKDGEDGSAAFQLAVRQPGREPSSPPELIRFHCCLGPDSTQKQVFERCGVRDMLHAVLEGYRAAVMAYGQTGSGKTHTMIGDPSSGDMGGLIHNCAKDLFRLIKELGLDVTVRASFLELYNERLNDLLVSPIEAIGSPEEDFHRPLLRRHHQPNQLRVRCNERNSFYVSGLRKVDCESAADVLALVAEGTANRQVYGHELNRHSSRSHCLFSIFLSNGGKLTFADLAGSERLKVSRTEAQHRKETQSINKSLLALGKVINALAQQAELLGSSSGPREGSPSEPIASAAAIHVPYRDSKLTQILADSLGGKGLAMIICTVSPAKRNYAETVHVLQYALKAMSICNVPLRLMSGLRAVTASVDAGVNAETEKILESMRSEVARLRAENLGFKSKNRALERMLGKVFGSSQASVAGSTSLPPICVAKGKKGATQLSSTSCSSAQARSSSKPSTFSLPPIHNKNNKTQRAMSVVSGSGISRDASWKTLQSYSVGLSESDAAWSSSGSRSSSSYGGNAVKAESVLKKSAVQVKLRPVVEKLLGDLKRRPPAEWRCNFAAVALQIDSDGDITDAETSVIERNERLLAASPGEEDSVPLWRTPRRSLEAVETPPLDSSSRGISEERLSSAMSEDSLVDWQRGRDEGTADGEALSVDDAARHRGIEAVADEEISGRESSRIEECALIQDSLDVAMSRLLQR</sequence>
<dbReference type="Gene3D" id="3.40.850.10">
    <property type="entry name" value="Kinesin motor domain"/>
    <property type="match status" value="1"/>
</dbReference>
<dbReference type="PANTHER" id="PTHR47969:SF29">
    <property type="entry name" value="KINESIN-LIKE PROTEIN"/>
    <property type="match status" value="1"/>
</dbReference>
<dbReference type="PROSITE" id="PS50067">
    <property type="entry name" value="KINESIN_MOTOR_2"/>
    <property type="match status" value="1"/>
</dbReference>
<dbReference type="SUPFAM" id="SSF52540">
    <property type="entry name" value="P-loop containing nucleoside triphosphate hydrolases"/>
    <property type="match status" value="1"/>
</dbReference>
<dbReference type="Pfam" id="PF10188">
    <property type="entry name" value="Oscp1"/>
    <property type="match status" value="1"/>
</dbReference>